<dbReference type="InterPro" id="IPR011989">
    <property type="entry name" value="ARM-like"/>
</dbReference>
<evidence type="ECO:0000256" key="3">
    <source>
        <dbReference type="SAM" id="Phobius"/>
    </source>
</evidence>
<evidence type="ECO:0000313" key="4">
    <source>
        <dbReference type="EMBL" id="MBN3311717.1"/>
    </source>
</evidence>
<evidence type="ECO:0000256" key="2">
    <source>
        <dbReference type="SAM" id="MobiDB-lite"/>
    </source>
</evidence>
<dbReference type="PANTHER" id="PTHR46241:SF1">
    <property type="entry name" value="OUTER DYNEIN ARM-DOCKING COMPLEX SUBUNIT 2"/>
    <property type="match status" value="1"/>
</dbReference>
<dbReference type="PROSITE" id="PS50176">
    <property type="entry name" value="ARM_REPEAT"/>
    <property type="match status" value="2"/>
</dbReference>
<dbReference type="SUPFAM" id="SSF48371">
    <property type="entry name" value="ARM repeat"/>
    <property type="match status" value="2"/>
</dbReference>
<evidence type="ECO:0000313" key="5">
    <source>
        <dbReference type="Proteomes" id="UP000736164"/>
    </source>
</evidence>
<feature type="region of interest" description="Disordered" evidence="2">
    <location>
        <begin position="427"/>
        <end position="502"/>
    </location>
</feature>
<feature type="transmembrane region" description="Helical" evidence="3">
    <location>
        <begin position="899"/>
        <end position="920"/>
    </location>
</feature>
<evidence type="ECO:0000256" key="1">
    <source>
        <dbReference type="PROSITE-ProRule" id="PRU00259"/>
    </source>
</evidence>
<sequence>MGIALTRAAQWTTACSGTGKLEITPLNESLLKEIIRFVEPFQARHPEEAALVFKEPLEWVTTLQASDFKTDYDISGSTVKSQETDQDGNPLLHLHASSIRARSFGQLSKVVQFARDKQLKEVRACLEVNRDPIANILGPSFATVEGEDTSVLRLLEKVKEDKKDSESEVKMKMLILLQQLDMQLLNTSLKQISQEVRLTPAAVKNEVELLKRFCGEGEKRLLKSVEYTSDYEFSNGCRTLPKRQVHGEICYLIIKPCDTDALYITCSTAGVFLNGGIKKEGEDTDYERKSDMYKNLVMLLKDKSPHFAENIDKQDFAIYEEPSSTKKNQHVESVDAEEQGQTQRSYEHQEKNVHEKTRQQPAQNKPSSKKKLEPSLKWKNLGLTSLHDSLTQNYNCTFLEKENESSNQSNFKIISVFQDRIDNGKKSGTYEKNISPEASPISPETKKRANLSLSVSSRQHSSPKTSKTPGGRPGTEEFSESSTESEEDEEQPGRRQETNTDLPSEYWQIQKLVKYLKGGNQTATVIALCSMRDFNLTQETCQLAIRDVGGLEVLINLLDTEEIRCNIGSLKILKEISRNSQIRRAIANLGGLQTMVKILDSPDKDLRCLAAETIANVARFRRARRTVRQHGGIKRLVGLLDCVPEKAAVLTPEQEKDIEVARCGALALWSCSKSTRNKEAIRRAGGIPLLARLLKSPHESMLIPVVGTLQECASEQSYRTAIQAEKMIEDLVKNLNSENQELQMHCASAIFKCAEDKKTRDLVRQYDGLQPLVSLLKMSDNKPLLAAATGAIWKCSISVENVTKLQEYKALEILVGLLTGQPEEVLVNVVGALGECAQEPANRAVIRKCGGIQPLVNLLTGTNQALLVNVTKAVGAYNNYNIVFSVEKGKCFMYDKNKLFYFMCFMCSIYVLFAAHFHFLKNFAKPNVLWIIDRLDGVRLLWSLLKNPNPDVQASAAWAICPCIENAKDAGEMVRSFVGGLELIINLLKSTNKEVLASVCAAIAKIAKDEENLAVITDHGVVPMLAKLTNTTNDKLRRHLAEAIARCCMWGSNRVSFGEAGAVAPLVRYLKSKDTSVHQATAQALFQLSKEPNNCITMHENGVVKLLLDMVGSTDEVLQEAAAGCVANIRRLALANEKAKYG</sequence>
<feature type="repeat" description="ARM" evidence="1">
    <location>
        <begin position="590"/>
        <end position="632"/>
    </location>
</feature>
<dbReference type="Proteomes" id="UP000736164">
    <property type="component" value="Unassembled WGS sequence"/>
</dbReference>
<dbReference type="AlphaFoldDB" id="A0A8J7NDU9"/>
<dbReference type="EMBL" id="JAAWVO010001989">
    <property type="protein sequence ID" value="MBN3311717.1"/>
    <property type="molecule type" value="Genomic_DNA"/>
</dbReference>
<accession>A0A8J7NDU9</accession>
<dbReference type="InterPro" id="IPR000225">
    <property type="entry name" value="Armadillo"/>
</dbReference>
<feature type="non-terminal residue" evidence="4">
    <location>
        <position position="1"/>
    </location>
</feature>
<dbReference type="PANTHER" id="PTHR46241">
    <property type="entry name" value="ARMADILLO REPEAT-CONTAINING PROTEIN 4 ARMC4"/>
    <property type="match status" value="1"/>
</dbReference>
<name>A0A8J7NDU9_ATRSP</name>
<dbReference type="InterPro" id="IPR016024">
    <property type="entry name" value="ARM-type_fold"/>
</dbReference>
<dbReference type="Pfam" id="PF00514">
    <property type="entry name" value="Arm"/>
    <property type="match status" value="1"/>
</dbReference>
<dbReference type="Gene3D" id="1.25.10.10">
    <property type="entry name" value="Leucine-rich Repeat Variant"/>
    <property type="match status" value="3"/>
</dbReference>
<keyword evidence="3" id="KW-0472">Membrane</keyword>
<reference evidence="4" key="1">
    <citation type="journal article" date="2021" name="Cell">
        <title>Tracing the genetic footprints of vertebrate landing in non-teleost ray-finned fishes.</title>
        <authorList>
            <person name="Bi X."/>
            <person name="Wang K."/>
            <person name="Yang L."/>
            <person name="Pan H."/>
            <person name="Jiang H."/>
            <person name="Wei Q."/>
            <person name="Fang M."/>
            <person name="Yu H."/>
            <person name="Zhu C."/>
            <person name="Cai Y."/>
            <person name="He Y."/>
            <person name="Gan X."/>
            <person name="Zeng H."/>
            <person name="Yu D."/>
            <person name="Zhu Y."/>
            <person name="Jiang H."/>
            <person name="Qiu Q."/>
            <person name="Yang H."/>
            <person name="Zhang Y.E."/>
            <person name="Wang W."/>
            <person name="Zhu M."/>
            <person name="He S."/>
            <person name="Zhang G."/>
        </authorList>
    </citation>
    <scope>NUCLEOTIDE SEQUENCE</scope>
    <source>
        <strain evidence="4">Allg_001</strain>
    </source>
</reference>
<keyword evidence="3" id="KW-0812">Transmembrane</keyword>
<feature type="compositionally biased region" description="Low complexity" evidence="2">
    <location>
        <begin position="452"/>
        <end position="462"/>
    </location>
</feature>
<dbReference type="Pfam" id="PF13646">
    <property type="entry name" value="HEAT_2"/>
    <property type="match status" value="1"/>
</dbReference>
<keyword evidence="3" id="KW-1133">Transmembrane helix</keyword>
<feature type="compositionally biased region" description="Acidic residues" evidence="2">
    <location>
        <begin position="477"/>
        <end position="490"/>
    </location>
</feature>
<organism evidence="4 5">
    <name type="scientific">Atractosteus spatula</name>
    <name type="common">Alligator gar</name>
    <name type="synonym">Lepisosteus spatula</name>
    <dbReference type="NCBI Taxonomy" id="7917"/>
    <lineage>
        <taxon>Eukaryota</taxon>
        <taxon>Metazoa</taxon>
        <taxon>Chordata</taxon>
        <taxon>Craniata</taxon>
        <taxon>Vertebrata</taxon>
        <taxon>Euteleostomi</taxon>
        <taxon>Actinopterygii</taxon>
        <taxon>Neopterygii</taxon>
        <taxon>Holostei</taxon>
        <taxon>Semionotiformes</taxon>
        <taxon>Lepisosteidae</taxon>
        <taxon>Atractosteus</taxon>
    </lineage>
</organism>
<feature type="region of interest" description="Disordered" evidence="2">
    <location>
        <begin position="323"/>
        <end position="375"/>
    </location>
</feature>
<feature type="compositionally biased region" description="Basic and acidic residues" evidence="2">
    <location>
        <begin position="345"/>
        <end position="358"/>
    </location>
</feature>
<feature type="non-terminal residue" evidence="4">
    <location>
        <position position="1142"/>
    </location>
</feature>
<comment type="caution">
    <text evidence="4">The sequence shown here is derived from an EMBL/GenBank/DDBJ whole genome shotgun (WGS) entry which is preliminary data.</text>
</comment>
<feature type="repeat" description="ARM" evidence="1">
    <location>
        <begin position="979"/>
        <end position="1021"/>
    </location>
</feature>
<protein>
    <submittedName>
        <fullName evidence="4">ARMC4 protein</fullName>
    </submittedName>
</protein>
<gene>
    <name evidence="4" type="primary">Armc4</name>
    <name evidence="4" type="ORF">GTO95_0004911</name>
</gene>
<keyword evidence="5" id="KW-1185">Reference proteome</keyword>
<proteinExistence type="predicted"/>
<dbReference type="SMART" id="SM00185">
    <property type="entry name" value="ARM"/>
    <property type="match status" value="11"/>
</dbReference>